<name>A0A0B1ZKV6_9SPHN</name>
<comment type="caution">
    <text evidence="1">The sequence shown here is derived from an EMBL/GenBank/DDBJ whole genome shotgun (WGS) entry which is preliminary data.</text>
</comment>
<dbReference type="InterPro" id="IPR002347">
    <property type="entry name" value="SDR_fam"/>
</dbReference>
<dbReference type="SUPFAM" id="SSF51735">
    <property type="entry name" value="NAD(P)-binding Rossmann-fold domains"/>
    <property type="match status" value="1"/>
</dbReference>
<protein>
    <submittedName>
        <fullName evidence="1">Short-chain dehydrogenase</fullName>
    </submittedName>
</protein>
<proteinExistence type="predicted"/>
<dbReference type="PANTHER" id="PTHR43544:SF12">
    <property type="entry name" value="NAD(P)-BINDING ROSSMANN-FOLD SUPERFAMILY PROTEIN"/>
    <property type="match status" value="1"/>
</dbReference>
<reference evidence="1 2" key="1">
    <citation type="submission" date="2014-10" db="EMBL/GenBank/DDBJ databases">
        <title>Genome sequence of Novosphingobium malaysiense MUSC 273(T).</title>
        <authorList>
            <person name="Lee L.-H."/>
        </authorList>
    </citation>
    <scope>NUCLEOTIDE SEQUENCE [LARGE SCALE GENOMIC DNA]</scope>
    <source>
        <strain evidence="1 2">MUSC 273</strain>
    </source>
</reference>
<dbReference type="InterPro" id="IPR036291">
    <property type="entry name" value="NAD(P)-bd_dom_sf"/>
</dbReference>
<dbReference type="PANTHER" id="PTHR43544">
    <property type="entry name" value="SHORT-CHAIN DEHYDROGENASE/REDUCTASE"/>
    <property type="match status" value="1"/>
</dbReference>
<dbReference type="RefSeq" id="WP_039282774.1">
    <property type="nucleotide sequence ID" value="NZ_JTDI01000003.1"/>
</dbReference>
<evidence type="ECO:0000313" key="1">
    <source>
        <dbReference type="EMBL" id="KHK91171.1"/>
    </source>
</evidence>
<gene>
    <name evidence="1" type="ORF">LK12_09680</name>
</gene>
<dbReference type="Pfam" id="PF00106">
    <property type="entry name" value="adh_short"/>
    <property type="match status" value="1"/>
</dbReference>
<dbReference type="OrthoDB" id="9785826at2"/>
<dbReference type="STRING" id="1348853.LK12_09680"/>
<evidence type="ECO:0000313" key="2">
    <source>
        <dbReference type="Proteomes" id="UP000031057"/>
    </source>
</evidence>
<dbReference type="PRINTS" id="PR00081">
    <property type="entry name" value="GDHRDH"/>
</dbReference>
<dbReference type="GO" id="GO:0016491">
    <property type="term" value="F:oxidoreductase activity"/>
    <property type="evidence" value="ECO:0007669"/>
    <property type="project" value="TreeGrafter"/>
</dbReference>
<dbReference type="AlphaFoldDB" id="A0A0B1ZKV6"/>
<dbReference type="Gene3D" id="3.40.50.720">
    <property type="entry name" value="NAD(P)-binding Rossmann-like Domain"/>
    <property type="match status" value="1"/>
</dbReference>
<dbReference type="GO" id="GO:0005737">
    <property type="term" value="C:cytoplasm"/>
    <property type="evidence" value="ECO:0007669"/>
    <property type="project" value="TreeGrafter"/>
</dbReference>
<keyword evidence="2" id="KW-1185">Reference proteome</keyword>
<accession>A0A0B1ZKV6</accession>
<dbReference type="EMBL" id="JTDI01000003">
    <property type="protein sequence ID" value="KHK91171.1"/>
    <property type="molecule type" value="Genomic_DNA"/>
</dbReference>
<dbReference type="InterPro" id="IPR051468">
    <property type="entry name" value="Fungal_SecMetab_SDRs"/>
</dbReference>
<dbReference type="Proteomes" id="UP000031057">
    <property type="component" value="Unassembled WGS sequence"/>
</dbReference>
<organism evidence="1 2">
    <name type="scientific">Novosphingobium malaysiense</name>
    <dbReference type="NCBI Taxonomy" id="1348853"/>
    <lineage>
        <taxon>Bacteria</taxon>
        <taxon>Pseudomonadati</taxon>
        <taxon>Pseudomonadota</taxon>
        <taxon>Alphaproteobacteria</taxon>
        <taxon>Sphingomonadales</taxon>
        <taxon>Sphingomonadaceae</taxon>
        <taxon>Novosphingobium</taxon>
    </lineage>
</organism>
<sequence length="238" mass="24767">MTRACIFGAGGGIGAALVEALAARADVSCVYAASRTPPAASDTVVPLTCDVTDEDSLAQAAATMKEQGAPDLVIVATGALEFADGAGPERTLKKLDAGRMAQLFAINTIAPAMVARHVLPLFPREGRSVFAAISARVGSISDNRLGGWHSYRASKAALNMLVRNFAIEMGRTHRESVIVSLHPGTVDTPLSEPFQNNLPEGQLTAPAQAARNLIAVLDGLTAAESGGFFAWDGQPIPF</sequence>